<dbReference type="RefSeq" id="WP_169623221.1">
    <property type="nucleotide sequence ID" value="NZ_JABBNT010000001.1"/>
</dbReference>
<accession>A0A7Y0DWI5</accession>
<feature type="domain" description="NAD(P)-binding" evidence="1">
    <location>
        <begin position="15"/>
        <end position="327"/>
    </location>
</feature>
<dbReference type="EMBL" id="JABBNT010000001">
    <property type="protein sequence ID" value="NMM42902.1"/>
    <property type="molecule type" value="Genomic_DNA"/>
</dbReference>
<dbReference type="Gene3D" id="3.90.25.10">
    <property type="entry name" value="UDP-galactose 4-epimerase, domain 1"/>
    <property type="match status" value="1"/>
</dbReference>
<keyword evidence="2" id="KW-0456">Lyase</keyword>
<dbReference type="AlphaFoldDB" id="A0A7Y0DWI5"/>
<comment type="caution">
    <text evidence="2">The sequence shown here is derived from an EMBL/GenBank/DDBJ whole genome shotgun (WGS) entry which is preliminary data.</text>
</comment>
<dbReference type="Gene3D" id="3.40.50.720">
    <property type="entry name" value="NAD(P)-binding Rossmann-like Domain"/>
    <property type="match status" value="1"/>
</dbReference>
<protein>
    <submittedName>
        <fullName evidence="2">CDP-glucose 4,6-dehydratase</fullName>
        <ecNumber evidence="2">4.2.1.45</ecNumber>
    </submittedName>
</protein>
<proteinExistence type="predicted"/>
<dbReference type="SUPFAM" id="SSF51735">
    <property type="entry name" value="NAD(P)-binding Rossmann-fold domains"/>
    <property type="match status" value="1"/>
</dbReference>
<organism evidence="2 3">
    <name type="scientific">Pacificispira spongiicola</name>
    <dbReference type="NCBI Taxonomy" id="2729598"/>
    <lineage>
        <taxon>Bacteria</taxon>
        <taxon>Pseudomonadati</taxon>
        <taxon>Pseudomonadota</taxon>
        <taxon>Alphaproteobacteria</taxon>
        <taxon>Rhodospirillales</taxon>
        <taxon>Rhodospirillaceae</taxon>
        <taxon>Pacificispira</taxon>
    </lineage>
</organism>
<reference evidence="2 3" key="1">
    <citation type="submission" date="2020-04" db="EMBL/GenBank/DDBJ databases">
        <title>Rhodospirillaceae bacterium KN72 isolated from deep sea.</title>
        <authorList>
            <person name="Zhang D.-C."/>
        </authorList>
    </citation>
    <scope>NUCLEOTIDE SEQUENCE [LARGE SCALE GENOMIC DNA]</scope>
    <source>
        <strain evidence="2 3">KN72</strain>
    </source>
</reference>
<dbReference type="EC" id="4.2.1.45" evidence="2"/>
<gene>
    <name evidence="2" type="primary">rfbG</name>
    <name evidence="2" type="ORF">HH303_00325</name>
</gene>
<dbReference type="Pfam" id="PF16363">
    <property type="entry name" value="GDP_Man_Dehyd"/>
    <property type="match status" value="1"/>
</dbReference>
<dbReference type="GO" id="GO:0047733">
    <property type="term" value="F:CDP-glucose 4,6-dehydratase activity"/>
    <property type="evidence" value="ECO:0007669"/>
    <property type="project" value="UniProtKB-EC"/>
</dbReference>
<name>A0A7Y0DWI5_9PROT</name>
<dbReference type="PANTHER" id="PTHR43000">
    <property type="entry name" value="DTDP-D-GLUCOSE 4,6-DEHYDRATASE-RELATED"/>
    <property type="match status" value="1"/>
</dbReference>
<dbReference type="NCBIfam" id="TIGR02622">
    <property type="entry name" value="CDP_4_6_dhtase"/>
    <property type="match status" value="1"/>
</dbReference>
<dbReference type="InterPro" id="IPR036291">
    <property type="entry name" value="NAD(P)-bd_dom_sf"/>
</dbReference>
<evidence type="ECO:0000313" key="3">
    <source>
        <dbReference type="Proteomes" id="UP000539372"/>
    </source>
</evidence>
<dbReference type="Proteomes" id="UP000539372">
    <property type="component" value="Unassembled WGS sequence"/>
</dbReference>
<dbReference type="InterPro" id="IPR016040">
    <property type="entry name" value="NAD(P)-bd_dom"/>
</dbReference>
<sequence>MTGAFSIYDGLPVAVTGHTGFKGGWLTLMLRHFGARISGFSLPCGSKDALYERAGIRDSVAAETLADINEPGRVADWLTETQPAILFHLAAQPLVRASYNDPAETYETNVMGLVRLLEAARRVESLRAIVVVTTDKCYRNTEQIWGYREDDPLGGDDPYSASKACAEIVSQSYAKSFFHRDASCLLATARAGNVIGGGDWSVDRLVPDAIRALLNGEPLVLRNPGAIRPWQHVLEPLTGYLEVGRRLLNGDSAAATAWNFGPYADDQVPVSDLARGIVDCWGSGRIETAVDPKAVKEAALLKLDIAKASSYLDFKPRYRVDRAIAETIEWYRGVFVEKKNAHTLTMEQIERYLAAAPSP</sequence>
<dbReference type="InterPro" id="IPR013445">
    <property type="entry name" value="CDP_4_6_deHydtase"/>
</dbReference>
<evidence type="ECO:0000313" key="2">
    <source>
        <dbReference type="EMBL" id="NMM42902.1"/>
    </source>
</evidence>
<evidence type="ECO:0000259" key="1">
    <source>
        <dbReference type="Pfam" id="PF16363"/>
    </source>
</evidence>
<keyword evidence="3" id="KW-1185">Reference proteome</keyword>